<dbReference type="GO" id="GO:0005634">
    <property type="term" value="C:nucleus"/>
    <property type="evidence" value="ECO:0007669"/>
    <property type="project" value="TreeGrafter"/>
</dbReference>
<dbReference type="Pfam" id="PF09737">
    <property type="entry name" value="Det1"/>
    <property type="match status" value="1"/>
</dbReference>
<proteinExistence type="predicted"/>
<keyword evidence="3" id="KW-1185">Reference proteome</keyword>
<accession>A0A9X6NHU6</accession>
<dbReference type="EMBL" id="MTYJ01000208">
    <property type="protein sequence ID" value="OWA50936.1"/>
    <property type="molecule type" value="Genomic_DNA"/>
</dbReference>
<feature type="compositionally biased region" description="Polar residues" evidence="1">
    <location>
        <begin position="41"/>
        <end position="51"/>
    </location>
</feature>
<feature type="region of interest" description="Disordered" evidence="1">
    <location>
        <begin position="1"/>
        <end position="25"/>
    </location>
</feature>
<evidence type="ECO:0000313" key="2">
    <source>
        <dbReference type="EMBL" id="OWA50936.1"/>
    </source>
</evidence>
<dbReference type="GO" id="GO:0032436">
    <property type="term" value="P:positive regulation of proteasomal ubiquitin-dependent protein catabolic process"/>
    <property type="evidence" value="ECO:0007669"/>
    <property type="project" value="TreeGrafter"/>
</dbReference>
<dbReference type="PANTHER" id="PTHR13374:SF3">
    <property type="entry name" value="DET1 HOMOLOG"/>
    <property type="match status" value="1"/>
</dbReference>
<evidence type="ECO:0000313" key="3">
    <source>
        <dbReference type="Proteomes" id="UP000192578"/>
    </source>
</evidence>
<sequence>MAERDHVGESLAEESLTSRDDFTPQFPARIVIRTKSASALAYSSVQRTPQSSRHRGPTAWMGRLNARSSTDLPGGHAGENLPSTSSGNEFFPSMAADGSEDCVQRTVQPSTPRGSTKRPVSLLETGETVRSRHQPMEDFKRLRGSRMLSDEWRNSPSLARPSKAEENVASLLLQRELPGVFRRNATPHRTFYTMVTPNHTILDVQHPSIFMRKFSPDGRFFVGFSGELQVVHIYRYRGIGSVGKYFSHSQAVPADELIGQHVLQRDIFRTLLREEFRVRIVPNEYMPHSIVKDFSLFTEDSRYLIVVTSGTPELLDDALPEIRRSNESLPLCNRSPLEDYKFFLISLEKGAVLDQLNFSVDKIPVSHSAGVYLLGNCLWILSTQHQEFQVFQIMDGKFVHQRTLGQYCFTNSGTTLTQWRSIFPGVPAAEEVFMGTLRQKLFMELFRVAQRESVVNRSYGPIMDFHRLYTFYKRLKIWKFQLLDGNRMLMKWAPEDVVTGKASDPSNYPQFFTFFDLEAGRFHGVYEYREANMLRLFEKYSSDFRNAPGQHPYFQCDTFYTNIAYERLKRLSMTAKSNGSPNDCCSRLLAMLPIPCQSFTPSPYVDMSLFQYDSTLISNSERVKGKVDEPIRFYSRDTGTLNFTLQVSRLPGQRRSKRVATQIFHPFDPLIITCEKASSGAVESELHFHVWRCP</sequence>
<feature type="region of interest" description="Disordered" evidence="1">
    <location>
        <begin position="41"/>
        <end position="132"/>
    </location>
</feature>
<dbReference type="AlphaFoldDB" id="A0A9X6NHU6"/>
<dbReference type="GO" id="GO:0031625">
    <property type="term" value="F:ubiquitin protein ligase binding"/>
    <property type="evidence" value="ECO:0007669"/>
    <property type="project" value="TreeGrafter"/>
</dbReference>
<gene>
    <name evidence="2" type="ORF">BV898_15437</name>
</gene>
<feature type="compositionally biased region" description="Polar residues" evidence="1">
    <location>
        <begin position="105"/>
        <end position="114"/>
    </location>
</feature>
<dbReference type="OrthoDB" id="18339at2759"/>
<dbReference type="GO" id="GO:0016567">
    <property type="term" value="P:protein ubiquitination"/>
    <property type="evidence" value="ECO:0007669"/>
    <property type="project" value="TreeGrafter"/>
</dbReference>
<dbReference type="PANTHER" id="PTHR13374">
    <property type="entry name" value="DET1 HOMOLOG DE-ETIOLATED-1 HOMOLOG"/>
    <property type="match status" value="1"/>
</dbReference>
<dbReference type="GO" id="GO:0031461">
    <property type="term" value="C:cullin-RING ubiquitin ligase complex"/>
    <property type="evidence" value="ECO:0007669"/>
    <property type="project" value="TreeGrafter"/>
</dbReference>
<organism evidence="2 3">
    <name type="scientific">Hypsibius exemplaris</name>
    <name type="common">Freshwater tardigrade</name>
    <dbReference type="NCBI Taxonomy" id="2072580"/>
    <lineage>
        <taxon>Eukaryota</taxon>
        <taxon>Metazoa</taxon>
        <taxon>Ecdysozoa</taxon>
        <taxon>Tardigrada</taxon>
        <taxon>Eutardigrada</taxon>
        <taxon>Parachela</taxon>
        <taxon>Hypsibioidea</taxon>
        <taxon>Hypsibiidae</taxon>
        <taxon>Hypsibius</taxon>
    </lineage>
</organism>
<dbReference type="GO" id="GO:1990756">
    <property type="term" value="F:ubiquitin-like ligase-substrate adaptor activity"/>
    <property type="evidence" value="ECO:0007669"/>
    <property type="project" value="TreeGrafter"/>
</dbReference>
<evidence type="ECO:0000256" key="1">
    <source>
        <dbReference type="SAM" id="MobiDB-lite"/>
    </source>
</evidence>
<protein>
    <submittedName>
        <fullName evidence="2">DET1-like protein</fullName>
    </submittedName>
</protein>
<dbReference type="InterPro" id="IPR019138">
    <property type="entry name" value="De-etiolated_protein_1_Det1"/>
</dbReference>
<dbReference type="Proteomes" id="UP000192578">
    <property type="component" value="Unassembled WGS sequence"/>
</dbReference>
<reference evidence="3" key="1">
    <citation type="submission" date="2017-01" db="EMBL/GenBank/DDBJ databases">
        <title>Comparative genomics of anhydrobiosis in the tardigrade Hypsibius dujardini.</title>
        <authorList>
            <person name="Yoshida Y."/>
            <person name="Koutsovoulos G."/>
            <person name="Laetsch D."/>
            <person name="Stevens L."/>
            <person name="Kumar S."/>
            <person name="Horikawa D."/>
            <person name="Ishino K."/>
            <person name="Komine S."/>
            <person name="Tomita M."/>
            <person name="Blaxter M."/>
            <person name="Arakawa K."/>
        </authorList>
    </citation>
    <scope>NUCLEOTIDE SEQUENCE [LARGE SCALE GENOMIC DNA]</scope>
    <source>
        <strain evidence="3">Z151</strain>
    </source>
</reference>
<comment type="caution">
    <text evidence="2">The sequence shown here is derived from an EMBL/GenBank/DDBJ whole genome shotgun (WGS) entry which is preliminary data.</text>
</comment>
<name>A0A9X6NHU6_HYPEX</name>